<reference evidence="1 2" key="1">
    <citation type="submission" date="2018-10" db="EMBL/GenBank/DDBJ databases">
        <title>Phylogenomics of Brevibacillus.</title>
        <authorList>
            <person name="Dunlap C."/>
        </authorList>
    </citation>
    <scope>NUCLEOTIDE SEQUENCE [LARGE SCALE GENOMIC DNA]</scope>
    <source>
        <strain evidence="1 2">JCM 12215</strain>
    </source>
</reference>
<dbReference type="Proteomes" id="UP000282028">
    <property type="component" value="Unassembled WGS sequence"/>
</dbReference>
<protein>
    <recommendedName>
        <fullName evidence="3">YugN-like family protein</fullName>
    </recommendedName>
</protein>
<dbReference type="OrthoDB" id="2988890at2"/>
<dbReference type="RefSeq" id="WP_122909274.1">
    <property type="nucleotide sequence ID" value="NZ_CBCSBE010000003.1"/>
</dbReference>
<dbReference type="InterPro" id="IPR014967">
    <property type="entry name" value="Uncharacterised_YugN-like"/>
</dbReference>
<dbReference type="AlphaFoldDB" id="A0A3M8CHV7"/>
<name>A0A3M8CHV7_9BACL</name>
<keyword evidence="2" id="KW-1185">Reference proteome</keyword>
<dbReference type="Gene3D" id="3.30.310.100">
    <property type="entry name" value="YugN-like"/>
    <property type="match status" value="1"/>
</dbReference>
<evidence type="ECO:0008006" key="3">
    <source>
        <dbReference type="Google" id="ProtNLM"/>
    </source>
</evidence>
<dbReference type="SUPFAM" id="SSF160755">
    <property type="entry name" value="YugN-like"/>
    <property type="match status" value="1"/>
</dbReference>
<sequence length="133" mass="15514">MKEIQNSSLPGTRGTFGYIRETLEPDFTLANWDYEHGYFDCMLDEQGMVYLRLPVKVLQGELDSPDAWLEMGTPFVLKHVYQTGVEEDIGYYEPVVSAVMNQFQEPVDKDGEVEDRWIRQAEQRVRQLEAIFE</sequence>
<dbReference type="EMBL" id="RHHR01000015">
    <property type="protein sequence ID" value="RNB74415.1"/>
    <property type="molecule type" value="Genomic_DNA"/>
</dbReference>
<gene>
    <name evidence="1" type="ORF">EDM52_11675</name>
</gene>
<evidence type="ECO:0000313" key="1">
    <source>
        <dbReference type="EMBL" id="RNB74415.1"/>
    </source>
</evidence>
<accession>A0A3M8CHV7</accession>
<dbReference type="Pfam" id="PF08868">
    <property type="entry name" value="YugN"/>
    <property type="match status" value="1"/>
</dbReference>
<comment type="caution">
    <text evidence="1">The sequence shown here is derived from an EMBL/GenBank/DDBJ whole genome shotgun (WGS) entry which is preliminary data.</text>
</comment>
<organism evidence="1 2">
    <name type="scientific">Brevibacillus invocatus</name>
    <dbReference type="NCBI Taxonomy" id="173959"/>
    <lineage>
        <taxon>Bacteria</taxon>
        <taxon>Bacillati</taxon>
        <taxon>Bacillota</taxon>
        <taxon>Bacilli</taxon>
        <taxon>Bacillales</taxon>
        <taxon>Paenibacillaceae</taxon>
        <taxon>Brevibacillus</taxon>
    </lineage>
</organism>
<proteinExistence type="predicted"/>
<dbReference type="InterPro" id="IPR036491">
    <property type="entry name" value="YugN-like_sf"/>
</dbReference>
<evidence type="ECO:0000313" key="2">
    <source>
        <dbReference type="Proteomes" id="UP000282028"/>
    </source>
</evidence>